<dbReference type="EMBL" id="GL376635">
    <property type="status" value="NOT_ANNOTATED_CDS"/>
    <property type="molecule type" value="Genomic_DNA"/>
</dbReference>
<reference evidence="3" key="1">
    <citation type="journal article" date="2010" name="Genome Biol.">
        <title>Genome sequence of the necrotrophic plant pathogen Pythium ultimum reveals original pathogenicity mechanisms and effector repertoire.</title>
        <authorList>
            <person name="Levesque C.A."/>
            <person name="Brouwer H."/>
            <person name="Cano L."/>
            <person name="Hamilton J.P."/>
            <person name="Holt C."/>
            <person name="Huitema E."/>
            <person name="Raffaele S."/>
            <person name="Robideau G.P."/>
            <person name="Thines M."/>
            <person name="Win J."/>
            <person name="Zerillo M.M."/>
            <person name="Beakes G.W."/>
            <person name="Boore J.L."/>
            <person name="Busam D."/>
            <person name="Dumas B."/>
            <person name="Ferriera S."/>
            <person name="Fuerstenberg S.I."/>
            <person name="Gachon C.M."/>
            <person name="Gaulin E."/>
            <person name="Govers F."/>
            <person name="Grenville-Briggs L."/>
            <person name="Horner N."/>
            <person name="Hostetler J."/>
            <person name="Jiang R.H."/>
            <person name="Johnson J."/>
            <person name="Krajaejun T."/>
            <person name="Lin H."/>
            <person name="Meijer H.J."/>
            <person name="Moore B."/>
            <person name="Morris P."/>
            <person name="Phuntmart V."/>
            <person name="Puiu D."/>
            <person name="Shetty J."/>
            <person name="Stajich J.E."/>
            <person name="Tripathy S."/>
            <person name="Wawra S."/>
            <person name="van West P."/>
            <person name="Whitty B.R."/>
            <person name="Coutinho P.M."/>
            <person name="Henrissat B."/>
            <person name="Martin F."/>
            <person name="Thomas P.D."/>
            <person name="Tyler B.M."/>
            <person name="De Vries R.P."/>
            <person name="Kamoun S."/>
            <person name="Yandell M."/>
            <person name="Tisserat N."/>
            <person name="Buell C.R."/>
        </authorList>
    </citation>
    <scope>NUCLEOTIDE SEQUENCE</scope>
    <source>
        <strain evidence="3">DAOM:BR144</strain>
    </source>
</reference>
<dbReference type="Proteomes" id="UP000019132">
    <property type="component" value="Unassembled WGS sequence"/>
</dbReference>
<dbReference type="EnsemblProtists" id="PYU1_T006686">
    <property type="protein sequence ID" value="PYU1_T006686"/>
    <property type="gene ID" value="PYU1_G006674"/>
</dbReference>
<feature type="region of interest" description="Disordered" evidence="1">
    <location>
        <begin position="1"/>
        <end position="20"/>
    </location>
</feature>
<reference evidence="2" key="3">
    <citation type="submission" date="2015-02" db="UniProtKB">
        <authorList>
            <consortium name="EnsemblProtists"/>
        </authorList>
    </citation>
    <scope>IDENTIFICATION</scope>
    <source>
        <strain evidence="2">DAOM BR144</strain>
    </source>
</reference>
<evidence type="ECO:0000313" key="2">
    <source>
        <dbReference type="EnsemblProtists" id="PYU1_T006686"/>
    </source>
</evidence>
<sequence>MGRQRLVEGRRPSRPIRETLQETRLQDPAFVPRQQRTNVRVDEFEGDPEGDPSRRQSCVPARQCRIYAPGTL</sequence>
<name>K3WNZ4_GLOUD</name>
<keyword evidence="3" id="KW-1185">Reference proteome</keyword>
<evidence type="ECO:0000256" key="1">
    <source>
        <dbReference type="SAM" id="MobiDB-lite"/>
    </source>
</evidence>
<dbReference type="InParanoid" id="K3WNZ4"/>
<dbReference type="HOGENOM" id="CLU_2730098_0_0_1"/>
<proteinExistence type="predicted"/>
<feature type="region of interest" description="Disordered" evidence="1">
    <location>
        <begin position="31"/>
        <end position="59"/>
    </location>
</feature>
<protein>
    <submittedName>
        <fullName evidence="2">Uncharacterized protein</fullName>
    </submittedName>
</protein>
<dbReference type="VEuPathDB" id="FungiDB:PYU1_G006674"/>
<evidence type="ECO:0000313" key="3">
    <source>
        <dbReference type="Proteomes" id="UP000019132"/>
    </source>
</evidence>
<organism evidence="2 3">
    <name type="scientific">Globisporangium ultimum (strain ATCC 200006 / CBS 805.95 / DAOM BR144)</name>
    <name type="common">Pythium ultimum</name>
    <dbReference type="NCBI Taxonomy" id="431595"/>
    <lineage>
        <taxon>Eukaryota</taxon>
        <taxon>Sar</taxon>
        <taxon>Stramenopiles</taxon>
        <taxon>Oomycota</taxon>
        <taxon>Peronosporomycetes</taxon>
        <taxon>Pythiales</taxon>
        <taxon>Pythiaceae</taxon>
        <taxon>Globisporangium</taxon>
    </lineage>
</organism>
<reference evidence="3" key="2">
    <citation type="submission" date="2010-04" db="EMBL/GenBank/DDBJ databases">
        <authorList>
            <person name="Buell R."/>
            <person name="Hamilton J."/>
            <person name="Hostetler J."/>
        </authorList>
    </citation>
    <scope>NUCLEOTIDE SEQUENCE [LARGE SCALE GENOMIC DNA]</scope>
    <source>
        <strain evidence="3">DAOM:BR144</strain>
    </source>
</reference>
<dbReference type="AlphaFoldDB" id="K3WNZ4"/>
<accession>K3WNZ4</accession>